<accession>A0A2N7U0T6</accession>
<dbReference type="InterPro" id="IPR009003">
    <property type="entry name" value="Peptidase_S1_PA"/>
</dbReference>
<dbReference type="AlphaFoldDB" id="A0A2N7U0T6"/>
<comment type="caution">
    <text evidence="1">The sequence shown here is derived from an EMBL/GenBank/DDBJ whole genome shotgun (WGS) entry which is preliminary data.</text>
</comment>
<sequence>MLEKLASLIFYFLKPIYAFEHRKRIHIGTCVLFEISGKHFLITAAHVLAQRSAIQLYLQNLPLRGGYWTATHQDPDFAVYEMSYEEINALSDCKFFSETLIDGPPIKQGKACQLLGYPVSKNKNFINSDEEVCPEIRLVETRVATSDNSNINCEYYFWVEYQKNLFSPQGMSGGLIATLDISQVPRLQILGMPIEYDKRKTAIKCVRYQLIVNSVQRILGEQSNK</sequence>
<gene>
    <name evidence="1" type="ORF">C1H69_15410</name>
</gene>
<evidence type="ECO:0000313" key="2">
    <source>
        <dbReference type="Proteomes" id="UP000235803"/>
    </source>
</evidence>
<name>A0A2N7U0T6_9GAMM</name>
<reference evidence="1 2" key="1">
    <citation type="submission" date="2018-01" db="EMBL/GenBank/DDBJ databases">
        <title>Halomonas endophytica sp. nov., isolated from storage liquid in the stems of Populus euphratica.</title>
        <authorList>
            <person name="Chen C."/>
        </authorList>
    </citation>
    <scope>NUCLEOTIDE SEQUENCE [LARGE SCALE GENOMIC DNA]</scope>
    <source>
        <strain evidence="1 2">MC28</strain>
    </source>
</reference>
<dbReference type="Proteomes" id="UP000235803">
    <property type="component" value="Unassembled WGS sequence"/>
</dbReference>
<proteinExistence type="predicted"/>
<dbReference type="OrthoDB" id="7065046at2"/>
<keyword evidence="2" id="KW-1185">Reference proteome</keyword>
<organism evidence="1 2">
    <name type="scientific">Billgrantia endophytica</name>
    <dbReference type="NCBI Taxonomy" id="2033802"/>
    <lineage>
        <taxon>Bacteria</taxon>
        <taxon>Pseudomonadati</taxon>
        <taxon>Pseudomonadota</taxon>
        <taxon>Gammaproteobacteria</taxon>
        <taxon>Oceanospirillales</taxon>
        <taxon>Halomonadaceae</taxon>
        <taxon>Billgrantia</taxon>
    </lineage>
</organism>
<evidence type="ECO:0008006" key="3">
    <source>
        <dbReference type="Google" id="ProtNLM"/>
    </source>
</evidence>
<dbReference type="EMBL" id="PNRF01000031">
    <property type="protein sequence ID" value="PMR74055.1"/>
    <property type="molecule type" value="Genomic_DNA"/>
</dbReference>
<dbReference type="SUPFAM" id="SSF50494">
    <property type="entry name" value="Trypsin-like serine proteases"/>
    <property type="match status" value="1"/>
</dbReference>
<dbReference type="RefSeq" id="WP_102654273.1">
    <property type="nucleotide sequence ID" value="NZ_PNRF01000031.1"/>
</dbReference>
<evidence type="ECO:0000313" key="1">
    <source>
        <dbReference type="EMBL" id="PMR74055.1"/>
    </source>
</evidence>
<protein>
    <recommendedName>
        <fullName evidence="3">Peptidase S1 domain-containing protein</fullName>
    </recommendedName>
</protein>